<dbReference type="EMBL" id="JBHTHY010000003">
    <property type="protein sequence ID" value="MFD0796010.1"/>
    <property type="molecule type" value="Genomic_DNA"/>
</dbReference>
<dbReference type="Proteomes" id="UP001597012">
    <property type="component" value="Unassembled WGS sequence"/>
</dbReference>
<sequence length="149" mass="16922">MNLRTVLLLTMISICTLLSGQENPENTSTPKSLFDTKIDLNKGTTNWAAGVASVVFDKNIPENQKTAEFYVFKQDNDLLVNQETPMMKDNTKEGDNIKNCETLKKTCRSEKCVTDALIEILGNGDRNVLIKYERKLLSVQIFYTYQDCQ</sequence>
<accession>A0ABW3AYM8</accession>
<reference evidence="3" key="1">
    <citation type="journal article" date="2019" name="Int. J. Syst. Evol. Microbiol.">
        <title>The Global Catalogue of Microorganisms (GCM) 10K type strain sequencing project: providing services to taxonomists for standard genome sequencing and annotation.</title>
        <authorList>
            <consortium name="The Broad Institute Genomics Platform"/>
            <consortium name="The Broad Institute Genome Sequencing Center for Infectious Disease"/>
            <person name="Wu L."/>
            <person name="Ma J."/>
        </authorList>
    </citation>
    <scope>NUCLEOTIDE SEQUENCE [LARGE SCALE GENOMIC DNA]</scope>
    <source>
        <strain evidence="3">CCUG 61948</strain>
    </source>
</reference>
<dbReference type="RefSeq" id="WP_379931681.1">
    <property type="nucleotide sequence ID" value="NZ_JBHTHY010000003.1"/>
</dbReference>
<organism evidence="2 3">
    <name type="scientific">Maribacter chungangensis</name>
    <dbReference type="NCBI Taxonomy" id="1069117"/>
    <lineage>
        <taxon>Bacteria</taxon>
        <taxon>Pseudomonadati</taxon>
        <taxon>Bacteroidota</taxon>
        <taxon>Flavobacteriia</taxon>
        <taxon>Flavobacteriales</taxon>
        <taxon>Flavobacteriaceae</taxon>
        <taxon>Maribacter</taxon>
    </lineage>
</organism>
<feature type="chain" id="PRO_5045063986" evidence="1">
    <location>
        <begin position="21"/>
        <end position="149"/>
    </location>
</feature>
<protein>
    <submittedName>
        <fullName evidence="2">Uncharacterized protein</fullName>
    </submittedName>
</protein>
<name>A0ABW3AYM8_9FLAO</name>
<evidence type="ECO:0000313" key="3">
    <source>
        <dbReference type="Proteomes" id="UP001597012"/>
    </source>
</evidence>
<comment type="caution">
    <text evidence="2">The sequence shown here is derived from an EMBL/GenBank/DDBJ whole genome shotgun (WGS) entry which is preliminary data.</text>
</comment>
<keyword evidence="1" id="KW-0732">Signal</keyword>
<proteinExistence type="predicted"/>
<feature type="signal peptide" evidence="1">
    <location>
        <begin position="1"/>
        <end position="20"/>
    </location>
</feature>
<keyword evidence="3" id="KW-1185">Reference proteome</keyword>
<evidence type="ECO:0000313" key="2">
    <source>
        <dbReference type="EMBL" id="MFD0796010.1"/>
    </source>
</evidence>
<evidence type="ECO:0000256" key="1">
    <source>
        <dbReference type="SAM" id="SignalP"/>
    </source>
</evidence>
<gene>
    <name evidence="2" type="ORF">ACFQZJ_00945</name>
</gene>